<evidence type="ECO:0000313" key="2">
    <source>
        <dbReference type="EMBL" id="OJA07608.1"/>
    </source>
</evidence>
<sequence length="222" mass="24566">MAAPQAETFPSLVPPLPPTTVTPPSKLPFHEPASSSSEQTSSSSSEKSTPITETMFSPSPVNNPTNNHRQGALAMKAGPVMQGQEMQAKNQGITTMQCVARGTREYRLISDVTLDTFPQCYFDCTVEILDAFENTDGPHVMYASDYTANPHTYPVQASWCPRKLSAYVSGELWYLPNSRLTAKDYFEGRPGNMEKLTLDINNGQKQLSDIEAWVRSFEYSAK</sequence>
<dbReference type="InterPro" id="IPR012340">
    <property type="entry name" value="NA-bd_OB-fold"/>
</dbReference>
<feature type="region of interest" description="Disordered" evidence="1">
    <location>
        <begin position="1"/>
        <end position="70"/>
    </location>
</feature>
<feature type="compositionally biased region" description="Pro residues" evidence="1">
    <location>
        <begin position="12"/>
        <end position="21"/>
    </location>
</feature>
<accession>A0A1J8Q2Y9</accession>
<dbReference type="Proteomes" id="UP000183567">
    <property type="component" value="Unassembled WGS sequence"/>
</dbReference>
<feature type="compositionally biased region" description="Low complexity" evidence="1">
    <location>
        <begin position="34"/>
        <end position="54"/>
    </location>
</feature>
<dbReference type="STRING" id="180088.A0A1J8Q2Y9"/>
<organism evidence="2 3">
    <name type="scientific">Rhizopogon vesiculosus</name>
    <dbReference type="NCBI Taxonomy" id="180088"/>
    <lineage>
        <taxon>Eukaryota</taxon>
        <taxon>Fungi</taxon>
        <taxon>Dikarya</taxon>
        <taxon>Basidiomycota</taxon>
        <taxon>Agaricomycotina</taxon>
        <taxon>Agaricomycetes</taxon>
        <taxon>Agaricomycetidae</taxon>
        <taxon>Boletales</taxon>
        <taxon>Suillineae</taxon>
        <taxon>Rhizopogonaceae</taxon>
        <taxon>Rhizopogon</taxon>
    </lineage>
</organism>
<gene>
    <name evidence="2" type="ORF">AZE42_06282</name>
</gene>
<comment type="caution">
    <text evidence="2">The sequence shown here is derived from an EMBL/GenBank/DDBJ whole genome shotgun (WGS) entry which is preliminary data.</text>
</comment>
<dbReference type="AlphaFoldDB" id="A0A1J8Q2Y9"/>
<proteinExistence type="predicted"/>
<dbReference type="Gene3D" id="2.40.50.140">
    <property type="entry name" value="Nucleic acid-binding proteins"/>
    <property type="match status" value="1"/>
</dbReference>
<feature type="compositionally biased region" description="Polar residues" evidence="1">
    <location>
        <begin position="55"/>
        <end position="69"/>
    </location>
</feature>
<protein>
    <submittedName>
        <fullName evidence="2">Uncharacterized protein</fullName>
    </submittedName>
</protein>
<dbReference type="EMBL" id="LVVM01006611">
    <property type="protein sequence ID" value="OJA07608.1"/>
    <property type="molecule type" value="Genomic_DNA"/>
</dbReference>
<evidence type="ECO:0000256" key="1">
    <source>
        <dbReference type="SAM" id="MobiDB-lite"/>
    </source>
</evidence>
<reference evidence="2 3" key="1">
    <citation type="submission" date="2016-03" db="EMBL/GenBank/DDBJ databases">
        <title>Comparative genomics of the ectomycorrhizal sister species Rhizopogon vinicolor and Rhizopogon vesiculosus (Basidiomycota: Boletales) reveals a divergence of the mating type B locus.</title>
        <authorList>
            <person name="Mujic A.B."/>
            <person name="Kuo A."/>
            <person name="Tritt A."/>
            <person name="Lipzen A."/>
            <person name="Chen C."/>
            <person name="Johnson J."/>
            <person name="Sharma A."/>
            <person name="Barry K."/>
            <person name="Grigoriev I.V."/>
            <person name="Spatafora J.W."/>
        </authorList>
    </citation>
    <scope>NUCLEOTIDE SEQUENCE [LARGE SCALE GENOMIC DNA]</scope>
    <source>
        <strain evidence="2 3">AM-OR11-056</strain>
    </source>
</reference>
<name>A0A1J8Q2Y9_9AGAM</name>
<keyword evidence="3" id="KW-1185">Reference proteome</keyword>
<evidence type="ECO:0000313" key="3">
    <source>
        <dbReference type="Proteomes" id="UP000183567"/>
    </source>
</evidence>
<dbReference type="OrthoDB" id="2186770at2759"/>